<dbReference type="Proteomes" id="UP000814033">
    <property type="component" value="Unassembled WGS sequence"/>
</dbReference>
<keyword evidence="2" id="KW-1185">Reference proteome</keyword>
<name>A0ACB8RKQ6_9AGAM</name>
<sequence length="343" mass="37897">MSGLPIEVSMLSGLLPGCILYGVHIVTFGNAVRVLLFRKRRAARRPYLIVATFLFMLFGTLFVAFSFQYVLDAYGWVGGRGGKSLPQQRSIFVPDLLTFQLASQVLTGDAMLIYRCFVLHQRNWLVVVLPILCWLGTAGLGIFCVYDAATLKVDKMVGDTQLEPIIILALSLTLTINIFCTCMIVYKILRMRRRVLDILPGNIKPKLPYARVITIIVESAAMYTAFAVLMFVLELLRSNIAYMVYQTTVQIVGIAFNVITIRVDQGESVETELPTTMSRTGELHFASACMTVDEEAQGSAGRGADPMLPRFLCDGLATSSNSEVADIIVVKDSCEINIALSPR</sequence>
<reference evidence="1" key="2">
    <citation type="journal article" date="2022" name="New Phytol.">
        <title>Evolutionary transition to the ectomycorrhizal habit in the genomes of a hyperdiverse lineage of mushroom-forming fungi.</title>
        <authorList>
            <person name="Looney B."/>
            <person name="Miyauchi S."/>
            <person name="Morin E."/>
            <person name="Drula E."/>
            <person name="Courty P.E."/>
            <person name="Kohler A."/>
            <person name="Kuo A."/>
            <person name="LaButti K."/>
            <person name="Pangilinan J."/>
            <person name="Lipzen A."/>
            <person name="Riley R."/>
            <person name="Andreopoulos W."/>
            <person name="He G."/>
            <person name="Johnson J."/>
            <person name="Nolan M."/>
            <person name="Tritt A."/>
            <person name="Barry K.W."/>
            <person name="Grigoriev I.V."/>
            <person name="Nagy L.G."/>
            <person name="Hibbett D."/>
            <person name="Henrissat B."/>
            <person name="Matheny P.B."/>
            <person name="Labbe J."/>
            <person name="Martin F.M."/>
        </authorList>
    </citation>
    <scope>NUCLEOTIDE SEQUENCE</scope>
    <source>
        <strain evidence="1">FP105234-sp</strain>
    </source>
</reference>
<evidence type="ECO:0000313" key="1">
    <source>
        <dbReference type="EMBL" id="KAI0044749.1"/>
    </source>
</evidence>
<proteinExistence type="predicted"/>
<evidence type="ECO:0000313" key="2">
    <source>
        <dbReference type="Proteomes" id="UP000814033"/>
    </source>
</evidence>
<comment type="caution">
    <text evidence="1">The sequence shown here is derived from an EMBL/GenBank/DDBJ whole genome shotgun (WGS) entry which is preliminary data.</text>
</comment>
<dbReference type="EMBL" id="MU275972">
    <property type="protein sequence ID" value="KAI0044749.1"/>
    <property type="molecule type" value="Genomic_DNA"/>
</dbReference>
<gene>
    <name evidence="1" type="ORF">FA95DRAFT_1608276</name>
</gene>
<protein>
    <submittedName>
        <fullName evidence="1">Uncharacterized protein</fullName>
    </submittedName>
</protein>
<reference evidence="1" key="1">
    <citation type="submission" date="2021-02" db="EMBL/GenBank/DDBJ databases">
        <authorList>
            <consortium name="DOE Joint Genome Institute"/>
            <person name="Ahrendt S."/>
            <person name="Looney B.P."/>
            <person name="Miyauchi S."/>
            <person name="Morin E."/>
            <person name="Drula E."/>
            <person name="Courty P.E."/>
            <person name="Chicoki N."/>
            <person name="Fauchery L."/>
            <person name="Kohler A."/>
            <person name="Kuo A."/>
            <person name="Labutti K."/>
            <person name="Pangilinan J."/>
            <person name="Lipzen A."/>
            <person name="Riley R."/>
            <person name="Andreopoulos W."/>
            <person name="He G."/>
            <person name="Johnson J."/>
            <person name="Barry K.W."/>
            <person name="Grigoriev I.V."/>
            <person name="Nagy L."/>
            <person name="Hibbett D."/>
            <person name="Henrissat B."/>
            <person name="Matheny P.B."/>
            <person name="Labbe J."/>
            <person name="Martin F."/>
        </authorList>
    </citation>
    <scope>NUCLEOTIDE SEQUENCE</scope>
    <source>
        <strain evidence="1">FP105234-sp</strain>
    </source>
</reference>
<organism evidence="1 2">
    <name type="scientific">Auriscalpium vulgare</name>
    <dbReference type="NCBI Taxonomy" id="40419"/>
    <lineage>
        <taxon>Eukaryota</taxon>
        <taxon>Fungi</taxon>
        <taxon>Dikarya</taxon>
        <taxon>Basidiomycota</taxon>
        <taxon>Agaricomycotina</taxon>
        <taxon>Agaricomycetes</taxon>
        <taxon>Russulales</taxon>
        <taxon>Auriscalpiaceae</taxon>
        <taxon>Auriscalpium</taxon>
    </lineage>
</organism>
<accession>A0ACB8RKQ6</accession>